<evidence type="ECO:0000313" key="3">
    <source>
        <dbReference type="Proteomes" id="UP001527882"/>
    </source>
</evidence>
<dbReference type="InterPro" id="IPR003018">
    <property type="entry name" value="GAF"/>
</dbReference>
<dbReference type="Pfam" id="PF13185">
    <property type="entry name" value="GAF_2"/>
    <property type="match status" value="1"/>
</dbReference>
<dbReference type="InterPro" id="IPR029016">
    <property type="entry name" value="GAF-like_dom_sf"/>
</dbReference>
<dbReference type="SUPFAM" id="SSF55781">
    <property type="entry name" value="GAF domain-like"/>
    <property type="match status" value="1"/>
</dbReference>
<sequence length="146" mass="15787">MDSFDSRLASELQRLRDETGSDLVAFAVPVSQLSQWRWVRVIGAESERILRLAVQTGRGIAGAALRTGRTIVLDRHKNANDLRKEDASLLLAERLSSVAAAPVIYDGNAVGLILIGSRSEKDYDNAAVQLLGDTSSRLAAVGTINR</sequence>
<accession>A0ABT4QD88</accession>
<feature type="domain" description="GAF" evidence="1">
    <location>
        <begin position="20"/>
        <end position="136"/>
    </location>
</feature>
<reference evidence="2 3" key="1">
    <citation type="submission" date="2022-12" db="EMBL/GenBank/DDBJ databases">
        <title>Draft genome sequence of Paenibacillus sp. dW9.</title>
        <authorList>
            <person name="Choi E.-W."/>
            <person name="Kim D.-U."/>
        </authorList>
    </citation>
    <scope>NUCLEOTIDE SEQUENCE [LARGE SCALE GENOMIC DNA]</scope>
    <source>
        <strain evidence="3">dW9</strain>
    </source>
</reference>
<comment type="caution">
    <text evidence="2">The sequence shown here is derived from an EMBL/GenBank/DDBJ whole genome shotgun (WGS) entry which is preliminary data.</text>
</comment>
<evidence type="ECO:0000313" key="2">
    <source>
        <dbReference type="EMBL" id="MCZ8514783.1"/>
    </source>
</evidence>
<protein>
    <submittedName>
        <fullName evidence="2">GAF domain-containing protein</fullName>
    </submittedName>
</protein>
<name>A0ABT4QD88_9BACL</name>
<evidence type="ECO:0000259" key="1">
    <source>
        <dbReference type="Pfam" id="PF13185"/>
    </source>
</evidence>
<proteinExistence type="predicted"/>
<dbReference type="Gene3D" id="3.30.450.40">
    <property type="match status" value="1"/>
</dbReference>
<keyword evidence="3" id="KW-1185">Reference proteome</keyword>
<dbReference type="RefSeq" id="WP_269883301.1">
    <property type="nucleotide sequence ID" value="NZ_JAQAGZ010000013.1"/>
</dbReference>
<organism evidence="2 3">
    <name type="scientific">Paenibacillus gyeongsangnamensis</name>
    <dbReference type="NCBI Taxonomy" id="3388067"/>
    <lineage>
        <taxon>Bacteria</taxon>
        <taxon>Bacillati</taxon>
        <taxon>Bacillota</taxon>
        <taxon>Bacilli</taxon>
        <taxon>Bacillales</taxon>
        <taxon>Paenibacillaceae</taxon>
        <taxon>Paenibacillus</taxon>
    </lineage>
</organism>
<dbReference type="EMBL" id="JAQAGZ010000013">
    <property type="protein sequence ID" value="MCZ8514783.1"/>
    <property type="molecule type" value="Genomic_DNA"/>
</dbReference>
<dbReference type="Proteomes" id="UP001527882">
    <property type="component" value="Unassembled WGS sequence"/>
</dbReference>
<gene>
    <name evidence="2" type="ORF">O9H85_20625</name>
</gene>